<reference evidence="2 3" key="1">
    <citation type="journal article" date="2015" name="Genome Biol. Evol.">
        <title>Comparative Genomics of a Bacterivorous Green Alga Reveals Evolutionary Causalities and Consequences of Phago-Mixotrophic Mode of Nutrition.</title>
        <authorList>
            <person name="Burns J.A."/>
            <person name="Paasch A."/>
            <person name="Narechania A."/>
            <person name="Kim E."/>
        </authorList>
    </citation>
    <scope>NUCLEOTIDE SEQUENCE [LARGE SCALE GENOMIC DNA]</scope>
    <source>
        <strain evidence="2 3">PLY_AMNH</strain>
    </source>
</reference>
<feature type="region of interest" description="Disordered" evidence="1">
    <location>
        <begin position="266"/>
        <end position="295"/>
    </location>
</feature>
<dbReference type="EMBL" id="LGRX02033954">
    <property type="protein sequence ID" value="KAK3239319.1"/>
    <property type="molecule type" value="Genomic_DNA"/>
</dbReference>
<proteinExistence type="predicted"/>
<evidence type="ECO:0000313" key="3">
    <source>
        <dbReference type="Proteomes" id="UP001190700"/>
    </source>
</evidence>
<protein>
    <submittedName>
        <fullName evidence="2">Uncharacterized protein</fullName>
    </submittedName>
</protein>
<name>A0AAE0ET61_9CHLO</name>
<comment type="caution">
    <text evidence="2">The sequence shown here is derived from an EMBL/GenBank/DDBJ whole genome shotgun (WGS) entry which is preliminary data.</text>
</comment>
<dbReference type="AlphaFoldDB" id="A0AAE0ET61"/>
<dbReference type="Proteomes" id="UP001190700">
    <property type="component" value="Unassembled WGS sequence"/>
</dbReference>
<feature type="non-terminal residue" evidence="2">
    <location>
        <position position="1"/>
    </location>
</feature>
<feature type="compositionally biased region" description="Low complexity" evidence="1">
    <location>
        <begin position="266"/>
        <end position="286"/>
    </location>
</feature>
<evidence type="ECO:0000313" key="2">
    <source>
        <dbReference type="EMBL" id="KAK3239319.1"/>
    </source>
</evidence>
<sequence>RHPEVQLQPIICLFHFLRKYTHFASKCKLRQMRDILWMSEEPLQPGAVVYCTLRKGGKYHEMTVCGPAYSTCKSLMQDLPDQKPGHTLLHRTFQQKNTGDPFLYRPTETLLTDRKQMKADELAKPPKQAARGDPLVSAIEILGSAAIDLLDRLPLAVVRERRPSAWKNWENKVREAKGLEDLARHGTWMLDNILPGAYVRRITEDDVKAKSKMLVSCDSIQKIDCVLQWLDNEGIDWKKIENIWNDESKQDPQLYTVTWSTFNSTASAAPASAPSAPGSNGAAVPATHAGTSQSR</sequence>
<keyword evidence="3" id="KW-1185">Reference proteome</keyword>
<gene>
    <name evidence="2" type="ORF">CYMTET_50749</name>
</gene>
<evidence type="ECO:0000256" key="1">
    <source>
        <dbReference type="SAM" id="MobiDB-lite"/>
    </source>
</evidence>
<organism evidence="2 3">
    <name type="scientific">Cymbomonas tetramitiformis</name>
    <dbReference type="NCBI Taxonomy" id="36881"/>
    <lineage>
        <taxon>Eukaryota</taxon>
        <taxon>Viridiplantae</taxon>
        <taxon>Chlorophyta</taxon>
        <taxon>Pyramimonadophyceae</taxon>
        <taxon>Pyramimonadales</taxon>
        <taxon>Pyramimonadaceae</taxon>
        <taxon>Cymbomonas</taxon>
    </lineage>
</organism>
<accession>A0AAE0ET61</accession>